<dbReference type="Proteomes" id="UP001286313">
    <property type="component" value="Unassembled WGS sequence"/>
</dbReference>
<reference evidence="1" key="1">
    <citation type="submission" date="2023-10" db="EMBL/GenBank/DDBJ databases">
        <title>Genome assemblies of two species of porcelain crab, Petrolisthes cinctipes and Petrolisthes manimaculis (Anomura: Porcellanidae).</title>
        <authorList>
            <person name="Angst P."/>
        </authorList>
    </citation>
    <scope>NUCLEOTIDE SEQUENCE</scope>
    <source>
        <strain evidence="1">PB745_01</strain>
        <tissue evidence="1">Gill</tissue>
    </source>
</reference>
<dbReference type="PANTHER" id="PTHR33244">
    <property type="entry name" value="INTEGRASE CATALYTIC DOMAIN-CONTAINING PROTEIN-RELATED"/>
    <property type="match status" value="1"/>
</dbReference>
<dbReference type="EMBL" id="JAWQEG010000904">
    <property type="protein sequence ID" value="KAK3884210.1"/>
    <property type="molecule type" value="Genomic_DNA"/>
</dbReference>
<comment type="caution">
    <text evidence="1">The sequence shown here is derived from an EMBL/GenBank/DDBJ whole genome shotgun (WGS) entry which is preliminary data.</text>
</comment>
<sequence length="125" mass="14391">MCIFGRPIRDFIPIYPGKYQPHTTWRETLASKEEALCNCHMHIAEHLTEHTHTLTPLVVGNCVCIQNQTGPNPTKWDKTEIVIEVRQFDQYVVKVDGSGRVTLRNRKFLHKYLLVIPRAPLAMAP</sequence>
<evidence type="ECO:0000313" key="1">
    <source>
        <dbReference type="EMBL" id="KAK3884210.1"/>
    </source>
</evidence>
<accession>A0AAE1G2P7</accession>
<dbReference type="PANTHER" id="PTHR33244:SF3">
    <property type="entry name" value="PEPTIDASE A2 DOMAIN-CONTAINING PROTEIN"/>
    <property type="match status" value="1"/>
</dbReference>
<gene>
    <name evidence="1" type="ORF">Pcinc_011486</name>
</gene>
<keyword evidence="2" id="KW-1185">Reference proteome</keyword>
<evidence type="ECO:0000313" key="2">
    <source>
        <dbReference type="Proteomes" id="UP001286313"/>
    </source>
</evidence>
<organism evidence="1 2">
    <name type="scientific">Petrolisthes cinctipes</name>
    <name type="common">Flat porcelain crab</name>
    <dbReference type="NCBI Taxonomy" id="88211"/>
    <lineage>
        <taxon>Eukaryota</taxon>
        <taxon>Metazoa</taxon>
        <taxon>Ecdysozoa</taxon>
        <taxon>Arthropoda</taxon>
        <taxon>Crustacea</taxon>
        <taxon>Multicrustacea</taxon>
        <taxon>Malacostraca</taxon>
        <taxon>Eumalacostraca</taxon>
        <taxon>Eucarida</taxon>
        <taxon>Decapoda</taxon>
        <taxon>Pleocyemata</taxon>
        <taxon>Anomura</taxon>
        <taxon>Galatheoidea</taxon>
        <taxon>Porcellanidae</taxon>
        <taxon>Petrolisthes</taxon>
    </lineage>
</organism>
<protein>
    <submittedName>
        <fullName evidence="1">Uncharacterized protein</fullName>
    </submittedName>
</protein>
<dbReference type="AlphaFoldDB" id="A0AAE1G2P7"/>
<proteinExistence type="predicted"/>
<name>A0AAE1G2P7_PETCI</name>